<evidence type="ECO:0000313" key="2">
    <source>
        <dbReference type="EMBL" id="KAG2203189.1"/>
    </source>
</evidence>
<dbReference type="SMART" id="SM00367">
    <property type="entry name" value="LRR_CC"/>
    <property type="match status" value="4"/>
</dbReference>
<proteinExistence type="predicted"/>
<name>A0A8H7R292_9FUNG</name>
<dbReference type="InterPro" id="IPR006553">
    <property type="entry name" value="Leu-rich_rpt_Cys-con_subtyp"/>
</dbReference>
<accession>A0A8H7R292</accession>
<evidence type="ECO:0000256" key="1">
    <source>
        <dbReference type="SAM" id="MobiDB-lite"/>
    </source>
</evidence>
<dbReference type="AlphaFoldDB" id="A0A8H7R292"/>
<dbReference type="OrthoDB" id="421226at2759"/>
<keyword evidence="3" id="KW-1185">Reference proteome</keyword>
<sequence length="271" mass="31410">MDTKLAYETLSQIIGYLKGDQKSLLQINRTCRKLYELSLPYLFKSPKFESFSCFEAFATTLTENNGLYVRHIDLHMVPHRWDSFKINNLLFTLSEKTPELELLNLDLCSQLTNKALIKITKPLHDLRILSVDQCELIGDESIEALVDNCPYIQELYLGSTHITDNSLNLIATKFILLTHLHLPGCEYISELGVHKVTRECKTLRHIDIKDCYNVLGETRFHELSARFDTELLRPFLFTSDLDEDDQWEDVEEEDEEEGNEGWEDDPPAYSV</sequence>
<dbReference type="InterPro" id="IPR050648">
    <property type="entry name" value="F-box_LRR-repeat"/>
</dbReference>
<evidence type="ECO:0000313" key="3">
    <source>
        <dbReference type="Proteomes" id="UP000650833"/>
    </source>
</evidence>
<feature type="region of interest" description="Disordered" evidence="1">
    <location>
        <begin position="243"/>
        <end position="271"/>
    </location>
</feature>
<protein>
    <submittedName>
        <fullName evidence="2">Uncharacterized protein</fullName>
    </submittedName>
</protein>
<dbReference type="Gene3D" id="3.80.10.10">
    <property type="entry name" value="Ribonuclease Inhibitor"/>
    <property type="match status" value="1"/>
</dbReference>
<gene>
    <name evidence="2" type="ORF">INT46_006702</name>
</gene>
<dbReference type="InterPro" id="IPR032675">
    <property type="entry name" value="LRR_dom_sf"/>
</dbReference>
<dbReference type="GO" id="GO:0005737">
    <property type="term" value="C:cytoplasm"/>
    <property type="evidence" value="ECO:0007669"/>
    <property type="project" value="TreeGrafter"/>
</dbReference>
<dbReference type="PANTHER" id="PTHR13382">
    <property type="entry name" value="MITOCHONDRIAL ATP SYNTHASE COUPLING FACTOR B"/>
    <property type="match status" value="1"/>
</dbReference>
<dbReference type="Proteomes" id="UP000650833">
    <property type="component" value="Unassembled WGS sequence"/>
</dbReference>
<comment type="caution">
    <text evidence="2">The sequence shown here is derived from an EMBL/GenBank/DDBJ whole genome shotgun (WGS) entry which is preliminary data.</text>
</comment>
<dbReference type="EMBL" id="JAEPRC010000236">
    <property type="protein sequence ID" value="KAG2203189.1"/>
    <property type="molecule type" value="Genomic_DNA"/>
</dbReference>
<dbReference type="SUPFAM" id="SSF52047">
    <property type="entry name" value="RNI-like"/>
    <property type="match status" value="1"/>
</dbReference>
<organism evidence="2 3">
    <name type="scientific">Mucor plumbeus</name>
    <dbReference type="NCBI Taxonomy" id="97098"/>
    <lineage>
        <taxon>Eukaryota</taxon>
        <taxon>Fungi</taxon>
        <taxon>Fungi incertae sedis</taxon>
        <taxon>Mucoromycota</taxon>
        <taxon>Mucoromycotina</taxon>
        <taxon>Mucoromycetes</taxon>
        <taxon>Mucorales</taxon>
        <taxon>Mucorineae</taxon>
        <taxon>Mucoraceae</taxon>
        <taxon>Mucor</taxon>
    </lineage>
</organism>
<reference evidence="2" key="1">
    <citation type="submission" date="2020-12" db="EMBL/GenBank/DDBJ databases">
        <title>Metabolic potential, ecology and presence of endohyphal bacteria is reflected in genomic diversity of Mucoromycotina.</title>
        <authorList>
            <person name="Muszewska A."/>
            <person name="Okrasinska A."/>
            <person name="Steczkiewicz K."/>
            <person name="Drgas O."/>
            <person name="Orlowska M."/>
            <person name="Perlinska-Lenart U."/>
            <person name="Aleksandrzak-Piekarczyk T."/>
            <person name="Szatraj K."/>
            <person name="Zielenkiewicz U."/>
            <person name="Pilsyk S."/>
            <person name="Malc E."/>
            <person name="Mieczkowski P."/>
            <person name="Kruszewska J.S."/>
            <person name="Biernat P."/>
            <person name="Pawlowska J."/>
        </authorList>
    </citation>
    <scope>NUCLEOTIDE SEQUENCE</scope>
    <source>
        <strain evidence="2">CBS 226.32</strain>
    </source>
</reference>